<dbReference type="PANTHER" id="PTHR46835:SF4">
    <property type="entry name" value="B-ZIP PROTEIN"/>
    <property type="match status" value="1"/>
</dbReference>
<keyword evidence="3" id="KW-1185">Reference proteome</keyword>
<gene>
    <name evidence="2" type="ORF">M6B38_214085</name>
</gene>
<dbReference type="PANTHER" id="PTHR46835">
    <property type="entry name" value="BASIC-LEUCINE ZIPPER (BZIP) TRANSCRIPTION FACTOR FAMILY PROTEIN-RELATED"/>
    <property type="match status" value="1"/>
</dbReference>
<dbReference type="CDD" id="cd14703">
    <property type="entry name" value="bZIP_plant_RF2"/>
    <property type="match status" value="1"/>
</dbReference>
<evidence type="ECO:0000256" key="1">
    <source>
        <dbReference type="SAM" id="MobiDB-lite"/>
    </source>
</evidence>
<accession>A0AAX6E2P7</accession>
<dbReference type="GO" id="GO:0003700">
    <property type="term" value="F:DNA-binding transcription factor activity"/>
    <property type="evidence" value="ECO:0007669"/>
    <property type="project" value="InterPro"/>
</dbReference>
<dbReference type="InterPro" id="IPR044759">
    <property type="entry name" value="bZIP_RF2"/>
</dbReference>
<comment type="caution">
    <text evidence="2">The sequence shown here is derived from an EMBL/GenBank/DDBJ whole genome shotgun (WGS) entry which is preliminary data.</text>
</comment>
<feature type="region of interest" description="Disordered" evidence="1">
    <location>
        <begin position="1"/>
        <end position="23"/>
    </location>
</feature>
<dbReference type="AlphaFoldDB" id="A0AAX6E2P7"/>
<dbReference type="InterPro" id="IPR044797">
    <property type="entry name" value="At4g06598-like"/>
</dbReference>
<protein>
    <submittedName>
        <fullName evidence="2">Basic leucine zipper 19 isoform X1</fullName>
    </submittedName>
</protein>
<reference evidence="2" key="2">
    <citation type="submission" date="2023-04" db="EMBL/GenBank/DDBJ databases">
        <authorList>
            <person name="Bruccoleri R.E."/>
            <person name="Oakeley E.J."/>
            <person name="Faust A.-M."/>
            <person name="Dessus-Babus S."/>
            <person name="Altorfer M."/>
            <person name="Burckhardt D."/>
            <person name="Oertli M."/>
            <person name="Naumann U."/>
            <person name="Petersen F."/>
            <person name="Wong J."/>
        </authorList>
    </citation>
    <scope>NUCLEOTIDE SEQUENCE</scope>
    <source>
        <strain evidence="2">GSM-AAB239-AS_SAM_17_03QT</strain>
        <tissue evidence="2">Leaf</tissue>
    </source>
</reference>
<evidence type="ECO:0000313" key="2">
    <source>
        <dbReference type="EMBL" id="KAJ6798229.1"/>
    </source>
</evidence>
<name>A0AAX6E2P7_IRIPA</name>
<dbReference type="EMBL" id="JANAVB010040417">
    <property type="protein sequence ID" value="KAJ6798229.1"/>
    <property type="molecule type" value="Genomic_DNA"/>
</dbReference>
<reference evidence="2" key="1">
    <citation type="journal article" date="2023" name="GigaByte">
        <title>Genome assembly of the bearded iris, Iris pallida Lam.</title>
        <authorList>
            <person name="Bruccoleri R.E."/>
            <person name="Oakeley E.J."/>
            <person name="Faust A.M.E."/>
            <person name="Altorfer M."/>
            <person name="Dessus-Babus S."/>
            <person name="Burckhardt D."/>
            <person name="Oertli M."/>
            <person name="Naumann U."/>
            <person name="Petersen F."/>
            <person name="Wong J."/>
        </authorList>
    </citation>
    <scope>NUCLEOTIDE SEQUENCE</scope>
    <source>
        <strain evidence="2">GSM-AAB239-AS_SAM_17_03QT</strain>
    </source>
</reference>
<dbReference type="Proteomes" id="UP001140949">
    <property type="component" value="Unassembled WGS sequence"/>
</dbReference>
<sequence>MSRPTAHLPRRCPPPPPLQSRQSLIRFRSLDSILEEEPPSWFDELLTCSDGDPKEIHHRRSASDSTPIPEAPASLQCPVASAEGDASSVALPRLEGVGEGGESCCGIGGNCVYGPNSPRQKSKMSDPEVTALLESIPWDSLQYVALEYPNQDAASQSNARRCFHAAESDLDQEKAARRRSGQRSRVRKLQYIAELERTVEIYQTLGAELAAGVASLFQQRVALSVENKQLRQQIAGLRHEKTIKDGHYRTLKSEVDRLKVISGCHRRSKSASSSLQMGAAEADPFVASWQMLDFGKINLSVDPVPLRHGFGC</sequence>
<feature type="region of interest" description="Disordered" evidence="1">
    <location>
        <begin position="53"/>
        <end position="73"/>
    </location>
</feature>
<dbReference type="GO" id="GO:0005634">
    <property type="term" value="C:nucleus"/>
    <property type="evidence" value="ECO:0007669"/>
    <property type="project" value="UniProtKB-ARBA"/>
</dbReference>
<proteinExistence type="predicted"/>
<organism evidence="2 3">
    <name type="scientific">Iris pallida</name>
    <name type="common">Sweet iris</name>
    <dbReference type="NCBI Taxonomy" id="29817"/>
    <lineage>
        <taxon>Eukaryota</taxon>
        <taxon>Viridiplantae</taxon>
        <taxon>Streptophyta</taxon>
        <taxon>Embryophyta</taxon>
        <taxon>Tracheophyta</taxon>
        <taxon>Spermatophyta</taxon>
        <taxon>Magnoliopsida</taxon>
        <taxon>Liliopsida</taxon>
        <taxon>Asparagales</taxon>
        <taxon>Iridaceae</taxon>
        <taxon>Iridoideae</taxon>
        <taxon>Irideae</taxon>
        <taxon>Iris</taxon>
    </lineage>
</organism>
<evidence type="ECO:0000313" key="3">
    <source>
        <dbReference type="Proteomes" id="UP001140949"/>
    </source>
</evidence>